<reference evidence="1 2" key="1">
    <citation type="journal article" date="2014" name="Am. J. Bot.">
        <title>Genome assembly and annotation for red clover (Trifolium pratense; Fabaceae).</title>
        <authorList>
            <person name="Istvanek J."/>
            <person name="Jaros M."/>
            <person name="Krenek A."/>
            <person name="Repkova J."/>
        </authorList>
    </citation>
    <scope>NUCLEOTIDE SEQUENCE [LARGE SCALE GENOMIC DNA]</scope>
    <source>
        <strain evidence="2">cv. Tatra</strain>
        <tissue evidence="1">Young leaves</tissue>
    </source>
</reference>
<dbReference type="AlphaFoldDB" id="A0A2K3KFR8"/>
<comment type="caution">
    <text evidence="1">The sequence shown here is derived from an EMBL/GenBank/DDBJ whole genome shotgun (WGS) entry which is preliminary data.</text>
</comment>
<sequence length="62" mass="6636">MSKGCGGGLPEVLEIDRVSGVNILTSNSLYHQDVDVGKVEEGLGSLINNDQDVRPRQVEVKA</sequence>
<organism evidence="1 2">
    <name type="scientific">Trifolium pratense</name>
    <name type="common">Red clover</name>
    <dbReference type="NCBI Taxonomy" id="57577"/>
    <lineage>
        <taxon>Eukaryota</taxon>
        <taxon>Viridiplantae</taxon>
        <taxon>Streptophyta</taxon>
        <taxon>Embryophyta</taxon>
        <taxon>Tracheophyta</taxon>
        <taxon>Spermatophyta</taxon>
        <taxon>Magnoliopsida</taxon>
        <taxon>eudicotyledons</taxon>
        <taxon>Gunneridae</taxon>
        <taxon>Pentapetalae</taxon>
        <taxon>rosids</taxon>
        <taxon>fabids</taxon>
        <taxon>Fabales</taxon>
        <taxon>Fabaceae</taxon>
        <taxon>Papilionoideae</taxon>
        <taxon>50 kb inversion clade</taxon>
        <taxon>NPAAA clade</taxon>
        <taxon>Hologalegina</taxon>
        <taxon>IRL clade</taxon>
        <taxon>Trifolieae</taxon>
        <taxon>Trifolium</taxon>
    </lineage>
</organism>
<evidence type="ECO:0000313" key="1">
    <source>
        <dbReference type="EMBL" id="PNX65108.1"/>
    </source>
</evidence>
<dbReference type="ExpressionAtlas" id="A0A2K3KFR8">
    <property type="expression patterns" value="baseline"/>
</dbReference>
<accession>A0A2K3KFR8</accession>
<protein>
    <submittedName>
        <fullName evidence="1">Shewenella-like protein phosphatase 2</fullName>
    </submittedName>
</protein>
<name>A0A2K3KFR8_TRIPR</name>
<dbReference type="STRING" id="57577.A0A2K3KFR8"/>
<reference evidence="1 2" key="2">
    <citation type="journal article" date="2017" name="Front. Plant Sci.">
        <title>Gene Classification and Mining of Molecular Markers Useful in Red Clover (Trifolium pratense) Breeding.</title>
        <authorList>
            <person name="Istvanek J."/>
            <person name="Dluhosova J."/>
            <person name="Dluhos P."/>
            <person name="Patkova L."/>
            <person name="Nedelnik J."/>
            <person name="Repkova J."/>
        </authorList>
    </citation>
    <scope>NUCLEOTIDE SEQUENCE [LARGE SCALE GENOMIC DNA]</scope>
    <source>
        <strain evidence="2">cv. Tatra</strain>
        <tissue evidence="1">Young leaves</tissue>
    </source>
</reference>
<proteinExistence type="predicted"/>
<dbReference type="Proteomes" id="UP000236291">
    <property type="component" value="Unassembled WGS sequence"/>
</dbReference>
<evidence type="ECO:0000313" key="2">
    <source>
        <dbReference type="Proteomes" id="UP000236291"/>
    </source>
</evidence>
<dbReference type="EMBL" id="ASHM01094806">
    <property type="protein sequence ID" value="PNX65108.1"/>
    <property type="molecule type" value="Genomic_DNA"/>
</dbReference>
<gene>
    <name evidence="1" type="ORF">L195_g054368</name>
</gene>